<feature type="domain" description="N-acetyltransferase" evidence="1">
    <location>
        <begin position="1"/>
        <end position="160"/>
    </location>
</feature>
<dbReference type="CDD" id="cd04301">
    <property type="entry name" value="NAT_SF"/>
    <property type="match status" value="1"/>
</dbReference>
<dbReference type="RefSeq" id="WP_307203103.1">
    <property type="nucleotide sequence ID" value="NZ_JAUSSU010000003.1"/>
</dbReference>
<protein>
    <submittedName>
        <fullName evidence="2">Ribosomal protein S18 acetylase RimI-like enzyme</fullName>
    </submittedName>
</protein>
<dbReference type="EMBL" id="JAUSSU010000003">
    <property type="protein sequence ID" value="MDQ0112338.1"/>
    <property type="molecule type" value="Genomic_DNA"/>
</dbReference>
<dbReference type="Proteomes" id="UP001229346">
    <property type="component" value="Unassembled WGS sequence"/>
</dbReference>
<dbReference type="Gene3D" id="3.40.630.30">
    <property type="match status" value="1"/>
</dbReference>
<evidence type="ECO:0000313" key="3">
    <source>
        <dbReference type="Proteomes" id="UP001229346"/>
    </source>
</evidence>
<proteinExistence type="predicted"/>
<dbReference type="PANTHER" id="PTHR43617:SF30">
    <property type="entry name" value="HISTONE ACETYLTRANSFERASE"/>
    <property type="match status" value="1"/>
</dbReference>
<comment type="caution">
    <text evidence="2">The sequence shown here is derived from an EMBL/GenBank/DDBJ whole genome shotgun (WGS) entry which is preliminary data.</text>
</comment>
<dbReference type="PANTHER" id="PTHR43617">
    <property type="entry name" value="L-AMINO ACID N-ACETYLTRANSFERASE"/>
    <property type="match status" value="1"/>
</dbReference>
<dbReference type="InterPro" id="IPR050276">
    <property type="entry name" value="MshD_Acetyltransferase"/>
</dbReference>
<sequence>MLIREATIDDAAAIAQVHVDSWRTAYNGIISADYLAKLDVGARAANWTRFFEQPDRNSIVYAAVNDDGSLVGFVSGGATRNPEYAYEAELYAIYLLSGYQGQGIGSRLVSEMANYFRRNGYRSFLLWVLEQNSAVGFYKRLGGQVFDRKELAIGEDKLVELAVGWESL</sequence>
<evidence type="ECO:0000259" key="1">
    <source>
        <dbReference type="PROSITE" id="PS51186"/>
    </source>
</evidence>
<reference evidence="2 3" key="1">
    <citation type="submission" date="2023-07" db="EMBL/GenBank/DDBJ databases">
        <title>Sorghum-associated microbial communities from plants grown in Nebraska, USA.</title>
        <authorList>
            <person name="Schachtman D."/>
        </authorList>
    </citation>
    <scope>NUCLEOTIDE SEQUENCE [LARGE SCALE GENOMIC DNA]</scope>
    <source>
        <strain evidence="2 3">CC482</strain>
    </source>
</reference>
<accession>A0ABT9TYE3</accession>
<dbReference type="PROSITE" id="PS51186">
    <property type="entry name" value="GNAT"/>
    <property type="match status" value="1"/>
</dbReference>
<keyword evidence="3" id="KW-1185">Reference proteome</keyword>
<dbReference type="SUPFAM" id="SSF55729">
    <property type="entry name" value="Acyl-CoA N-acyltransferases (Nat)"/>
    <property type="match status" value="1"/>
</dbReference>
<dbReference type="InterPro" id="IPR000182">
    <property type="entry name" value="GNAT_dom"/>
</dbReference>
<dbReference type="InterPro" id="IPR016181">
    <property type="entry name" value="Acyl_CoA_acyltransferase"/>
</dbReference>
<gene>
    <name evidence="2" type="ORF">J2T15_001773</name>
</gene>
<dbReference type="Pfam" id="PF00583">
    <property type="entry name" value="Acetyltransf_1"/>
    <property type="match status" value="1"/>
</dbReference>
<organism evidence="2 3">
    <name type="scientific">Paenibacillus harenae</name>
    <dbReference type="NCBI Taxonomy" id="306543"/>
    <lineage>
        <taxon>Bacteria</taxon>
        <taxon>Bacillati</taxon>
        <taxon>Bacillota</taxon>
        <taxon>Bacilli</taxon>
        <taxon>Bacillales</taxon>
        <taxon>Paenibacillaceae</taxon>
        <taxon>Paenibacillus</taxon>
    </lineage>
</organism>
<evidence type="ECO:0000313" key="2">
    <source>
        <dbReference type="EMBL" id="MDQ0112338.1"/>
    </source>
</evidence>
<name>A0ABT9TYE3_PAEHA</name>